<gene>
    <name evidence="3" type="ORF">EM595_3407</name>
</gene>
<evidence type="ECO:0000256" key="1">
    <source>
        <dbReference type="ARBA" id="ARBA00022801"/>
    </source>
</evidence>
<dbReference type="PANTHER" id="PTHR43540:SF6">
    <property type="entry name" value="ISOCHORISMATASE-LIKE DOMAIN-CONTAINING PROTEIN"/>
    <property type="match status" value="1"/>
</dbReference>
<evidence type="ECO:0000313" key="3">
    <source>
        <dbReference type="EMBL" id="CUU25638.1"/>
    </source>
</evidence>
<keyword evidence="1 3" id="KW-0378">Hydrolase</keyword>
<dbReference type="PATRIC" id="fig|1619313.3.peg.3535"/>
<dbReference type="InterPro" id="IPR000868">
    <property type="entry name" value="Isochorismatase-like_dom"/>
</dbReference>
<dbReference type="OrthoDB" id="1157330at2"/>
<name>A0A0U5LA77_9GAMM</name>
<sequence>MSHSALLVIDVQSSFFHRDYWCEDHFPAFKEAVSQLIAGCEARNVPVINVLHADGDGPFDLASGLVTPMPFLHHVPDVTFYKRVHNALTESGLQHWLQQQNITQLIVCGIRTEQCCETTARVAADLGYQVIFVTEATLTFPMTHNGITLSVADLFHRTETVLNGRFATIHTVESCLQALSSS</sequence>
<dbReference type="InterPro" id="IPR050272">
    <property type="entry name" value="Isochorismatase-like_hydrls"/>
</dbReference>
<protein>
    <submittedName>
        <fullName evidence="3">Hydrolase (HAD superfamily)</fullName>
    </submittedName>
</protein>
<dbReference type="Pfam" id="PF00857">
    <property type="entry name" value="Isochorismatase"/>
    <property type="match status" value="1"/>
</dbReference>
<dbReference type="PANTHER" id="PTHR43540">
    <property type="entry name" value="PEROXYUREIDOACRYLATE/UREIDOACRYLATE AMIDOHYDROLASE-RELATED"/>
    <property type="match status" value="1"/>
</dbReference>
<feature type="domain" description="Isochorismatase-like" evidence="2">
    <location>
        <begin position="4"/>
        <end position="144"/>
    </location>
</feature>
<proteinExistence type="predicted"/>
<organism evidence="3 4">
    <name type="scientific">Duffyella gerundensis</name>
    <dbReference type="NCBI Taxonomy" id="1619313"/>
    <lineage>
        <taxon>Bacteria</taxon>
        <taxon>Pseudomonadati</taxon>
        <taxon>Pseudomonadota</taxon>
        <taxon>Gammaproteobacteria</taxon>
        <taxon>Enterobacterales</taxon>
        <taxon>Erwiniaceae</taxon>
        <taxon>Duffyella</taxon>
    </lineage>
</organism>
<dbReference type="InterPro" id="IPR036380">
    <property type="entry name" value="Isochorismatase-like_sf"/>
</dbReference>
<dbReference type="STRING" id="1619313.EM595_3407"/>
<dbReference type="Proteomes" id="UP000059419">
    <property type="component" value="Chromosome 1"/>
</dbReference>
<accession>A0A0U5LA77</accession>
<dbReference type="RefSeq" id="WP_067434843.1">
    <property type="nucleotide sequence ID" value="NZ_CP073262.1"/>
</dbReference>
<reference evidence="4" key="1">
    <citation type="submission" date="2015-11" db="EMBL/GenBank/DDBJ databases">
        <authorList>
            <person name="Blom J."/>
        </authorList>
    </citation>
    <scope>NUCLEOTIDE SEQUENCE [LARGE SCALE GENOMIC DNA]</scope>
</reference>
<dbReference type="AlphaFoldDB" id="A0A0U5LA77"/>
<dbReference type="GeneID" id="84611615"/>
<evidence type="ECO:0000259" key="2">
    <source>
        <dbReference type="Pfam" id="PF00857"/>
    </source>
</evidence>
<dbReference type="GO" id="GO:0016787">
    <property type="term" value="F:hydrolase activity"/>
    <property type="evidence" value="ECO:0007669"/>
    <property type="project" value="UniProtKB-KW"/>
</dbReference>
<evidence type="ECO:0000313" key="4">
    <source>
        <dbReference type="Proteomes" id="UP000059419"/>
    </source>
</evidence>
<keyword evidence="4" id="KW-1185">Reference proteome</keyword>
<dbReference type="EMBL" id="LN907827">
    <property type="protein sequence ID" value="CUU25638.1"/>
    <property type="molecule type" value="Genomic_DNA"/>
</dbReference>
<dbReference type="KEGG" id="ege:EM595_3407"/>
<dbReference type="Gene3D" id="3.40.50.850">
    <property type="entry name" value="Isochorismatase-like"/>
    <property type="match status" value="1"/>
</dbReference>
<dbReference type="SUPFAM" id="SSF52499">
    <property type="entry name" value="Isochorismatase-like hydrolases"/>
    <property type="match status" value="1"/>
</dbReference>